<evidence type="ECO:0000256" key="1">
    <source>
        <dbReference type="SAM" id="MobiDB-lite"/>
    </source>
</evidence>
<organism evidence="2 3">
    <name type="scientific">Methylogaea oryzae</name>
    <dbReference type="NCBI Taxonomy" id="1295382"/>
    <lineage>
        <taxon>Bacteria</taxon>
        <taxon>Pseudomonadati</taxon>
        <taxon>Pseudomonadota</taxon>
        <taxon>Gammaproteobacteria</taxon>
        <taxon>Methylococcales</taxon>
        <taxon>Methylococcaceae</taxon>
        <taxon>Methylogaea</taxon>
    </lineage>
</organism>
<protein>
    <recommendedName>
        <fullName evidence="4">Adenosine deaminase</fullName>
    </recommendedName>
</protein>
<evidence type="ECO:0008006" key="4">
    <source>
        <dbReference type="Google" id="ProtNLM"/>
    </source>
</evidence>
<proteinExistence type="predicted"/>
<name>A0A8D4VS72_9GAMM</name>
<feature type="region of interest" description="Disordered" evidence="1">
    <location>
        <begin position="453"/>
        <end position="485"/>
    </location>
</feature>
<dbReference type="Proteomes" id="UP000824988">
    <property type="component" value="Chromosome"/>
</dbReference>
<dbReference type="EMBL" id="AP019782">
    <property type="protein sequence ID" value="BBL71395.1"/>
    <property type="molecule type" value="Genomic_DNA"/>
</dbReference>
<sequence>MHSPAGLRTSSFPTEHLDAELLAAPFAARSAFDGALAVLEPDLNNAMALLWREAEKDLLFRFPGISVDELIFRRDQTWFGAPEPDSKPVPLAAVLCRSTRELLTPDAGRAHLCSHSPGTEAERRRVWRWLTFALPADLLLAAADADTERLETVSPRLRAQLADRGLAEPHLHLKAAIGFPALWASAMRSLARTDAKADMLDSPGAEWDEGKSLAPLLLRCALARLLLAAFLRTPSAWGQGFGDFLEKHAAPGLHSRFGALDCRPLWRTVYSLAAGQAERGDAFAVLRDLYARLIGPARAGCAVAELDPVSHWFAPAADNHPDFALTRAALAYLNRQGAGDKLFAKLFWQTVRGRVIFFRHVVQRPMTPGLQWFSRTYGRLSAPRKAVPEAAFVRQAAELAGPGLRALEVRITPNSEMAEMAATLSRLDQAGQGLPRRPGGAPVELGITFHFSRSRGPATDQGKPAAWSRASHDDPDWRDAKEKTSNPSGYRYSGYYREQRGAAVALAALLMAYPRLLERVRGIDLCTDELGVPLWVVKPLVEHVQRAANEAAKYLHRLEGGDPRPLGVTVHAGEDFVHLWGGIRRVDETVELLQLGEGSRIGHAVALGVDVEAWAAQKRRLVIPLGERLLDLLWAWRVARRVPERLQAWLPWIDQELLMLGHELFGRKISASEMDRWWLSLHDSRILRSVGFSDGPSPRGLEEDDPWQRDLVYRWLTDHALFRRAQQLVPVKVGPEVGLVKALQAHVRGELAKRCIVVEINPSSNLLIGHLGDLTSHPLWRLCPPPGIAGDAPAVRVCIGSDDPITFTTSLPEEYQLLADALTEAGLAGPDVDAWLEEARLCGLSARFTVPRSGKDLFSPMRADTLPPPL</sequence>
<keyword evidence="3" id="KW-1185">Reference proteome</keyword>
<gene>
    <name evidence="2" type="ORF">MoryE10_20010</name>
</gene>
<dbReference type="PANTHER" id="PTHR11409">
    <property type="entry name" value="ADENOSINE DEAMINASE"/>
    <property type="match status" value="1"/>
</dbReference>
<dbReference type="GO" id="GO:0005829">
    <property type="term" value="C:cytosol"/>
    <property type="evidence" value="ECO:0007669"/>
    <property type="project" value="TreeGrafter"/>
</dbReference>
<dbReference type="RefSeq" id="WP_221046962.1">
    <property type="nucleotide sequence ID" value="NZ_AP019782.1"/>
</dbReference>
<dbReference type="PANTHER" id="PTHR11409:SF43">
    <property type="entry name" value="ADENOSINE DEAMINASE"/>
    <property type="match status" value="1"/>
</dbReference>
<evidence type="ECO:0000313" key="3">
    <source>
        <dbReference type="Proteomes" id="UP000824988"/>
    </source>
</evidence>
<dbReference type="GO" id="GO:0046103">
    <property type="term" value="P:inosine biosynthetic process"/>
    <property type="evidence" value="ECO:0007669"/>
    <property type="project" value="TreeGrafter"/>
</dbReference>
<feature type="compositionally biased region" description="Basic and acidic residues" evidence="1">
    <location>
        <begin position="470"/>
        <end position="484"/>
    </location>
</feature>
<reference evidence="2" key="1">
    <citation type="submission" date="2019-06" db="EMBL/GenBank/DDBJ databases">
        <title>Complete genome sequence of Methylogaea oryzae strain JCM16910.</title>
        <authorList>
            <person name="Asakawa S."/>
        </authorList>
    </citation>
    <scope>NUCLEOTIDE SEQUENCE</scope>
    <source>
        <strain evidence="2">E10</strain>
    </source>
</reference>
<dbReference type="AlphaFoldDB" id="A0A8D4VS72"/>
<dbReference type="GO" id="GO:0004000">
    <property type="term" value="F:adenosine deaminase activity"/>
    <property type="evidence" value="ECO:0007669"/>
    <property type="project" value="TreeGrafter"/>
</dbReference>
<evidence type="ECO:0000313" key="2">
    <source>
        <dbReference type="EMBL" id="BBL71395.1"/>
    </source>
</evidence>
<dbReference type="GO" id="GO:0006154">
    <property type="term" value="P:adenosine catabolic process"/>
    <property type="evidence" value="ECO:0007669"/>
    <property type="project" value="TreeGrafter"/>
</dbReference>
<dbReference type="GO" id="GO:0043103">
    <property type="term" value="P:hypoxanthine salvage"/>
    <property type="evidence" value="ECO:0007669"/>
    <property type="project" value="TreeGrafter"/>
</dbReference>
<dbReference type="KEGG" id="moz:MoryE10_20010"/>
<dbReference type="InterPro" id="IPR006330">
    <property type="entry name" value="Ado/ade_deaminase"/>
</dbReference>
<accession>A0A8D4VS72</accession>